<gene>
    <name evidence="1" type="ORF">OE647_14230</name>
</gene>
<keyword evidence="2" id="KW-1185">Reference proteome</keyword>
<proteinExistence type="predicted"/>
<evidence type="ECO:0000313" key="1">
    <source>
        <dbReference type="EMBL" id="MCV2865882.1"/>
    </source>
</evidence>
<reference evidence="1 2" key="1">
    <citation type="submission" date="2022-10" db="EMBL/GenBank/DDBJ databases">
        <title>Defluviimonas sp. nov., isolated from ocean surface water.</title>
        <authorList>
            <person name="He W."/>
            <person name="Wang L."/>
            <person name="Zhang D.-F."/>
        </authorList>
    </citation>
    <scope>NUCLEOTIDE SEQUENCE [LARGE SCALE GENOMIC DNA]</scope>
    <source>
        <strain evidence="1 2">WL0075</strain>
    </source>
</reference>
<comment type="caution">
    <text evidence="1">The sequence shown here is derived from an EMBL/GenBank/DDBJ whole genome shotgun (WGS) entry which is preliminary data.</text>
</comment>
<accession>A0ABT2Z4G9</accession>
<sequence length="88" mass="9345">MDKRMLRESHVRVSRPSCGVVVPICGRLMPLAVDEAGGGLEATLLSVATGGLSQRQIDAAPLTPERGRGRIAVVRACILALLRRTARA</sequence>
<dbReference type="Proteomes" id="UP001652503">
    <property type="component" value="Unassembled WGS sequence"/>
</dbReference>
<organism evidence="1 2">
    <name type="scientific">Albidovulum sediminicola</name>
    <dbReference type="NCBI Taxonomy" id="2984331"/>
    <lineage>
        <taxon>Bacteria</taxon>
        <taxon>Pseudomonadati</taxon>
        <taxon>Pseudomonadota</taxon>
        <taxon>Alphaproteobacteria</taxon>
        <taxon>Rhodobacterales</taxon>
        <taxon>Paracoccaceae</taxon>
        <taxon>Albidovulum</taxon>
    </lineage>
</organism>
<protein>
    <submittedName>
        <fullName evidence="1">Uncharacterized protein</fullName>
    </submittedName>
</protein>
<name>A0ABT2Z4G9_9RHOB</name>
<evidence type="ECO:0000313" key="2">
    <source>
        <dbReference type="Proteomes" id="UP001652503"/>
    </source>
</evidence>
<dbReference type="EMBL" id="JAOWLA010000013">
    <property type="protein sequence ID" value="MCV2865882.1"/>
    <property type="molecule type" value="Genomic_DNA"/>
</dbReference>